<sequence length="63" mass="6837">MSARYDCPACGEEGEHVEEDQARCTAFTCRVTTFQTTTPPDAHREHEAGPQADPARFSPGGGR</sequence>
<dbReference type="KEGG" id="vg:15152051"/>
<reference evidence="2 3" key="1">
    <citation type="journal article" date="2013" name="Archaea">
        <title>PH1: An Archaeovirus of Haloarcula hispanica Related to SH1 and HHIV-2.</title>
        <authorList>
            <person name="Porter K."/>
            <person name="Tang S.-L."/>
            <person name="Chen C.-P."/>
            <person name="Chiang P.-W."/>
            <person name="Hong M.-J."/>
            <person name="Dyall-Smith M.L."/>
        </authorList>
    </citation>
    <scope>NUCLEOTIDE SEQUENCE [LARGE SCALE GENOMIC DNA]</scope>
    <source>
        <strain evidence="2">1</strain>
    </source>
</reference>
<dbReference type="GeneID" id="15152051"/>
<evidence type="ECO:0000256" key="1">
    <source>
        <dbReference type="SAM" id="MobiDB-lite"/>
    </source>
</evidence>
<gene>
    <name evidence="2" type="ORF">HhPH1_gp48</name>
</gene>
<organism evidence="2 3">
    <name type="scientific">Haloarcula hispanica virus PH1</name>
    <dbReference type="NCBI Taxonomy" id="1282967"/>
    <lineage>
        <taxon>Viruses</taxon>
        <taxon>Singelaviria</taxon>
        <taxon>Helvetiavirae</taxon>
        <taxon>Dividoviricota</taxon>
        <taxon>Laserviricetes</taxon>
        <taxon>Halopanivirales</taxon>
        <taxon>Sphaerolipoviridae</taxon>
        <taxon>Alphasphaerolipovirus</taxon>
        <taxon>Alphasphaerolipovirus pinkense</taxon>
    </lineage>
</organism>
<name>M4JFB5_9VIRU</name>
<dbReference type="Proteomes" id="UP000012173">
    <property type="component" value="Segment"/>
</dbReference>
<dbReference type="EMBL" id="KC252997">
    <property type="protein sequence ID" value="AGC65573.1"/>
    <property type="molecule type" value="Genomic_DNA"/>
</dbReference>
<accession>M4JFB5</accession>
<keyword evidence="3" id="KW-1185">Reference proteome</keyword>
<evidence type="ECO:0000313" key="2">
    <source>
        <dbReference type="EMBL" id="AGC65573.1"/>
    </source>
</evidence>
<proteinExistence type="predicted"/>
<feature type="region of interest" description="Disordered" evidence="1">
    <location>
        <begin position="36"/>
        <end position="63"/>
    </location>
</feature>
<protein>
    <submittedName>
        <fullName evidence="2">Uncharacterized protein</fullName>
    </submittedName>
</protein>
<dbReference type="RefSeq" id="YP_007761637.1">
    <property type="nucleotide sequence ID" value="NC_020998.1"/>
</dbReference>
<evidence type="ECO:0000313" key="3">
    <source>
        <dbReference type="Proteomes" id="UP000012173"/>
    </source>
</evidence>